<dbReference type="EMBL" id="CAJOBB010000217">
    <property type="protein sequence ID" value="CAF3614302.1"/>
    <property type="molecule type" value="Genomic_DNA"/>
</dbReference>
<reference evidence="2" key="1">
    <citation type="submission" date="2021-02" db="EMBL/GenBank/DDBJ databases">
        <authorList>
            <person name="Nowell W R."/>
        </authorList>
    </citation>
    <scope>NUCLEOTIDE SEQUENCE</scope>
</reference>
<evidence type="ECO:0000313" key="5">
    <source>
        <dbReference type="EMBL" id="CAF4187621.1"/>
    </source>
</evidence>
<keyword evidence="1" id="KW-0732">Signal</keyword>
<proteinExistence type="predicted"/>
<evidence type="ECO:0000256" key="1">
    <source>
        <dbReference type="SAM" id="SignalP"/>
    </source>
</evidence>
<accession>A0A813VMX4</accession>
<evidence type="ECO:0000313" key="3">
    <source>
        <dbReference type="EMBL" id="CAF0854899.1"/>
    </source>
</evidence>
<feature type="signal peptide" evidence="1">
    <location>
        <begin position="1"/>
        <end position="21"/>
    </location>
</feature>
<dbReference type="Proteomes" id="UP000663844">
    <property type="component" value="Unassembled WGS sequence"/>
</dbReference>
<evidence type="ECO:0000313" key="4">
    <source>
        <dbReference type="EMBL" id="CAF3614302.1"/>
    </source>
</evidence>
<dbReference type="AlphaFoldDB" id="A0A813VMX4"/>
<dbReference type="EMBL" id="CAJOAZ010008595">
    <property type="protein sequence ID" value="CAF4187621.1"/>
    <property type="molecule type" value="Genomic_DNA"/>
</dbReference>
<evidence type="ECO:0000313" key="2">
    <source>
        <dbReference type="EMBL" id="CAF0845628.1"/>
    </source>
</evidence>
<sequence length="201" mass="22351">MFPRLVVIVLIVAWVAYNIHASDDQNEVLLITCTIQKANLNYTTSLPSSECGNTVTTTARDHGTWAPCTVAGVYVSVRYDLSVILTNANCKQAIFTQLLFYGFFNFVNLTTGNLVNFTIDLSDPSQIRFLNQTQIFKGRVRTPYTPDLPPPANITFTFQGDHGNNCEEVDDEQTNVNPNVYLLNIGEPVPGLPIKEDSEDN</sequence>
<comment type="caution">
    <text evidence="2">The sequence shown here is derived from an EMBL/GenBank/DDBJ whole genome shotgun (WGS) entry which is preliminary data.</text>
</comment>
<evidence type="ECO:0000313" key="6">
    <source>
        <dbReference type="Proteomes" id="UP000663845"/>
    </source>
</evidence>
<dbReference type="Proteomes" id="UP000663845">
    <property type="component" value="Unassembled WGS sequence"/>
</dbReference>
<dbReference type="EMBL" id="CAJNOE010000069">
    <property type="protein sequence ID" value="CAF0854899.1"/>
    <property type="molecule type" value="Genomic_DNA"/>
</dbReference>
<protein>
    <submittedName>
        <fullName evidence="2">Uncharacterized protein</fullName>
    </submittedName>
</protein>
<dbReference type="EMBL" id="CAJNOG010000050">
    <property type="protein sequence ID" value="CAF0845628.1"/>
    <property type="molecule type" value="Genomic_DNA"/>
</dbReference>
<feature type="chain" id="PRO_5036409488" evidence="1">
    <location>
        <begin position="22"/>
        <end position="201"/>
    </location>
</feature>
<organism evidence="2 6">
    <name type="scientific">Adineta steineri</name>
    <dbReference type="NCBI Taxonomy" id="433720"/>
    <lineage>
        <taxon>Eukaryota</taxon>
        <taxon>Metazoa</taxon>
        <taxon>Spiralia</taxon>
        <taxon>Gnathifera</taxon>
        <taxon>Rotifera</taxon>
        <taxon>Eurotatoria</taxon>
        <taxon>Bdelloidea</taxon>
        <taxon>Adinetida</taxon>
        <taxon>Adinetidae</taxon>
        <taxon>Adineta</taxon>
    </lineage>
</organism>
<gene>
    <name evidence="3" type="ORF">IZO911_LOCUS9799</name>
    <name evidence="2" type="ORF">JYZ213_LOCUS7612</name>
    <name evidence="4" type="ORF">KXQ929_LOCUS5809</name>
    <name evidence="5" type="ORF">OXD698_LOCUS40100</name>
</gene>
<name>A0A813VMX4_9BILA</name>
<dbReference type="Proteomes" id="UP000663868">
    <property type="component" value="Unassembled WGS sequence"/>
</dbReference>
<dbReference type="Proteomes" id="UP000663860">
    <property type="component" value="Unassembled WGS sequence"/>
</dbReference>